<proteinExistence type="predicted"/>
<dbReference type="Proteomes" id="UP000693672">
    <property type="component" value="Unassembled WGS sequence"/>
</dbReference>
<gene>
    <name evidence="1" type="ORF">PAESOLCIP111_00003</name>
</gene>
<evidence type="ECO:0000313" key="1">
    <source>
        <dbReference type="EMBL" id="CAG7594629.1"/>
    </source>
</evidence>
<dbReference type="RefSeq" id="WP_218089858.1">
    <property type="nucleotide sequence ID" value="NZ_CAJVAS010000001.1"/>
</dbReference>
<reference evidence="1" key="1">
    <citation type="submission" date="2021-06" db="EMBL/GenBank/DDBJ databases">
        <authorList>
            <person name="Criscuolo A."/>
        </authorList>
    </citation>
    <scope>NUCLEOTIDE SEQUENCE</scope>
    <source>
        <strain evidence="1">CIP111600</strain>
    </source>
</reference>
<accession>A0A916NJY3</accession>
<organism evidence="1 2">
    <name type="scientific">Paenibacillus solanacearum</name>
    <dbReference type="NCBI Taxonomy" id="2048548"/>
    <lineage>
        <taxon>Bacteria</taxon>
        <taxon>Bacillati</taxon>
        <taxon>Bacillota</taxon>
        <taxon>Bacilli</taxon>
        <taxon>Bacillales</taxon>
        <taxon>Paenibacillaceae</taxon>
        <taxon>Paenibacillus</taxon>
    </lineage>
</organism>
<name>A0A916NJY3_9BACL</name>
<sequence>MKVINDLYIKTNSYDLWWGIHGIAELTGWEDITFYNSLEGNSNRIGYTCICTKNYMSSVLEDLEEDPDQRDFVKHIKEYLKDNVIHYHYCFDNPSNDDFFELAYNNLPVNGLGLKPSYIEMWHPNVGIDKQVIEECIKEFCYKFLNTRFNRIHYINPISLDEAIISYNEHLQRMGVAIEFSDNLIRDMMKKLSKSKEEISKMLNKSIEK</sequence>
<keyword evidence="2" id="KW-1185">Reference proteome</keyword>
<comment type="caution">
    <text evidence="1">The sequence shown here is derived from an EMBL/GenBank/DDBJ whole genome shotgun (WGS) entry which is preliminary data.</text>
</comment>
<dbReference type="EMBL" id="CAJVAS010000001">
    <property type="protein sequence ID" value="CAG7594629.1"/>
    <property type="molecule type" value="Genomic_DNA"/>
</dbReference>
<evidence type="ECO:0000313" key="2">
    <source>
        <dbReference type="Proteomes" id="UP000693672"/>
    </source>
</evidence>
<dbReference type="AlphaFoldDB" id="A0A916NJY3"/>
<protein>
    <submittedName>
        <fullName evidence="1">Uncharacterized protein</fullName>
    </submittedName>
</protein>